<dbReference type="PANTHER" id="PTHR47481">
    <property type="match status" value="1"/>
</dbReference>
<dbReference type="PANTHER" id="PTHR47481:SF22">
    <property type="entry name" value="RETROTRANSPOSON GAG DOMAIN-CONTAINING PROTEIN"/>
    <property type="match status" value="1"/>
</dbReference>
<protein>
    <submittedName>
        <fullName evidence="2">Uncharacterized protein</fullName>
    </submittedName>
</protein>
<feature type="transmembrane region" description="Helical" evidence="1">
    <location>
        <begin position="92"/>
        <end position="110"/>
    </location>
</feature>
<evidence type="ECO:0000256" key="1">
    <source>
        <dbReference type="SAM" id="Phobius"/>
    </source>
</evidence>
<gene>
    <name evidence="2" type="ORF">PHJA_001900500</name>
</gene>
<dbReference type="AlphaFoldDB" id="A0A830CMV8"/>
<comment type="caution">
    <text evidence="2">The sequence shown here is derived from an EMBL/GenBank/DDBJ whole genome shotgun (WGS) entry which is preliminary data.</text>
</comment>
<sequence length="211" mass="23402">MSTNSSNTTNTVNVAESSPSPFVQINCATHLPLHLTSTNYVSWKLQFTLLLFGLDLMGFLYGSSMAPTTTLTICTEPSPNLAYIHWKRQDQLILHVILTLLTEVVIPLIASATSSSDAWTRLDRIFSKRSQFHIINLKDNLSSIQRGTLPISDFLIQLKTLSDELSTLGSPLSNDDLLIYCTCGLGPAYKEVITALHTRDTPIHSKSFFIN</sequence>
<dbReference type="Proteomes" id="UP000653305">
    <property type="component" value="Unassembled WGS sequence"/>
</dbReference>
<dbReference type="Pfam" id="PF14223">
    <property type="entry name" value="Retrotran_gag_2"/>
    <property type="match status" value="1"/>
</dbReference>
<keyword evidence="1" id="KW-1133">Transmembrane helix</keyword>
<keyword evidence="3" id="KW-1185">Reference proteome</keyword>
<evidence type="ECO:0000313" key="2">
    <source>
        <dbReference type="EMBL" id="GFP97564.1"/>
    </source>
</evidence>
<name>A0A830CMV8_9LAMI</name>
<evidence type="ECO:0000313" key="3">
    <source>
        <dbReference type="Proteomes" id="UP000653305"/>
    </source>
</evidence>
<keyword evidence="1" id="KW-0472">Membrane</keyword>
<accession>A0A830CMV8</accession>
<dbReference type="EMBL" id="BMAC01000495">
    <property type="protein sequence ID" value="GFP97564.1"/>
    <property type="molecule type" value="Genomic_DNA"/>
</dbReference>
<keyword evidence="1" id="KW-0812">Transmembrane</keyword>
<proteinExistence type="predicted"/>
<reference evidence="2" key="1">
    <citation type="submission" date="2020-07" db="EMBL/GenBank/DDBJ databases">
        <title>Ethylene signaling mediates host invasion by parasitic plants.</title>
        <authorList>
            <person name="Yoshida S."/>
        </authorList>
    </citation>
    <scope>NUCLEOTIDE SEQUENCE</scope>
    <source>
        <strain evidence="2">Okayama</strain>
    </source>
</reference>
<dbReference type="OrthoDB" id="1749636at2759"/>
<organism evidence="2 3">
    <name type="scientific">Phtheirospermum japonicum</name>
    <dbReference type="NCBI Taxonomy" id="374723"/>
    <lineage>
        <taxon>Eukaryota</taxon>
        <taxon>Viridiplantae</taxon>
        <taxon>Streptophyta</taxon>
        <taxon>Embryophyta</taxon>
        <taxon>Tracheophyta</taxon>
        <taxon>Spermatophyta</taxon>
        <taxon>Magnoliopsida</taxon>
        <taxon>eudicotyledons</taxon>
        <taxon>Gunneridae</taxon>
        <taxon>Pentapetalae</taxon>
        <taxon>asterids</taxon>
        <taxon>lamiids</taxon>
        <taxon>Lamiales</taxon>
        <taxon>Orobanchaceae</taxon>
        <taxon>Orobanchaceae incertae sedis</taxon>
        <taxon>Phtheirospermum</taxon>
    </lineage>
</organism>